<gene>
    <name evidence="1" type="ORF">DLM_1366</name>
</gene>
<proteinExistence type="predicted"/>
<organism evidence="1 2">
    <name type="scientific">Aquitalea magnusonii</name>
    <dbReference type="NCBI Taxonomy" id="332411"/>
    <lineage>
        <taxon>Bacteria</taxon>
        <taxon>Pseudomonadati</taxon>
        <taxon>Pseudomonadota</taxon>
        <taxon>Betaproteobacteria</taxon>
        <taxon>Neisseriales</taxon>
        <taxon>Chromobacteriaceae</taxon>
        <taxon>Aquitalea</taxon>
    </lineage>
</organism>
<dbReference type="EMBL" id="AP018823">
    <property type="protein sequence ID" value="BBF84990.1"/>
    <property type="molecule type" value="Genomic_DNA"/>
</dbReference>
<reference evidence="2" key="1">
    <citation type="journal article" date="2017" name="Biotechnol. Biofuels">
        <title>Evaluation of environmental bacterial communities as a factor affecting the growth of duckweed Lemna minor.</title>
        <authorList>
            <person name="Ishizawa H."/>
            <person name="Kuroda M."/>
            <person name="Morikawa M."/>
            <person name="Ike M."/>
        </authorList>
    </citation>
    <scope>NUCLEOTIDE SEQUENCE [LARGE SCALE GENOMIC DNA]</scope>
    <source>
        <strain evidence="2">H3</strain>
    </source>
</reference>
<reference evidence="1 2" key="2">
    <citation type="journal article" date="2017" name="Genome Announc.">
        <title>Draft genome sequence of Aquitalea magnusonii strain H3, a plant growth-promoting bacterium of duckweed Lemna minor.</title>
        <authorList>
            <person name="Ishizawa H."/>
            <person name="Kuroda M."/>
            <person name="Ike M."/>
        </authorList>
    </citation>
    <scope>NUCLEOTIDE SEQUENCE [LARGE SCALE GENOMIC DNA]</scope>
    <source>
        <strain evidence="1 2">H3</strain>
    </source>
</reference>
<accession>A0A3G9GAR2</accession>
<protein>
    <submittedName>
        <fullName evidence="1">Uncharacterized protein</fullName>
    </submittedName>
</protein>
<evidence type="ECO:0000313" key="2">
    <source>
        <dbReference type="Proteomes" id="UP000198290"/>
    </source>
</evidence>
<evidence type="ECO:0000313" key="1">
    <source>
        <dbReference type="EMBL" id="BBF84990.1"/>
    </source>
</evidence>
<keyword evidence="2" id="KW-1185">Reference proteome</keyword>
<dbReference type="Proteomes" id="UP000198290">
    <property type="component" value="Chromosome"/>
</dbReference>
<dbReference type="AlphaFoldDB" id="A0A3G9GAR2"/>
<reference evidence="2" key="3">
    <citation type="journal article" date="2017" name="Plant Physiol. Biochem.">
        <title>Differential oxidative and antioxidative response of duckweed Lemna minor toward plant growth promoting/inhibiting bacteria.</title>
        <authorList>
            <person name="Ishizawa H."/>
            <person name="Kuroda M."/>
            <person name="Morikawa M."/>
            <person name="Ike M."/>
        </authorList>
    </citation>
    <scope>NUCLEOTIDE SEQUENCE [LARGE SCALE GENOMIC DNA]</scope>
    <source>
        <strain evidence="2">H3</strain>
    </source>
</reference>
<name>A0A3G9GAR2_9NEIS</name>
<sequence>MLSQLTQRLCQPVYLSVKASNGGLWRYMAGNVRGQMSMVLHRSEAVLH</sequence>
<dbReference type="KEGG" id="amah:DLM_1366"/>